<gene>
    <name evidence="1" type="ORF">BC793_1311</name>
</gene>
<reference evidence="1 2" key="1">
    <citation type="submission" date="2018-05" db="EMBL/GenBank/DDBJ databases">
        <title>Genomic Encyclopedia of Archaeal and Bacterial Type Strains, Phase II (KMG-II): from individual species to whole genera.</title>
        <authorList>
            <person name="Goeker M."/>
        </authorList>
    </citation>
    <scope>NUCLEOTIDE SEQUENCE [LARGE SCALE GENOMIC DNA]</scope>
    <source>
        <strain evidence="1 2">DSM 45184</strain>
    </source>
</reference>
<dbReference type="InterPro" id="IPR003489">
    <property type="entry name" value="RHF/RaiA"/>
</dbReference>
<comment type="caution">
    <text evidence="1">The sequence shown here is derived from an EMBL/GenBank/DDBJ whole genome shotgun (WGS) entry which is preliminary data.</text>
</comment>
<dbReference type="Proteomes" id="UP000245697">
    <property type="component" value="Unassembled WGS sequence"/>
</dbReference>
<dbReference type="InterPro" id="IPR036567">
    <property type="entry name" value="RHF-like"/>
</dbReference>
<dbReference type="Pfam" id="PF02482">
    <property type="entry name" value="Ribosomal_S30AE"/>
    <property type="match status" value="1"/>
</dbReference>
<organism evidence="1 2">
    <name type="scientific">Actinoplanes xinjiangensis</name>
    <dbReference type="NCBI Taxonomy" id="512350"/>
    <lineage>
        <taxon>Bacteria</taxon>
        <taxon>Bacillati</taxon>
        <taxon>Actinomycetota</taxon>
        <taxon>Actinomycetes</taxon>
        <taxon>Micromonosporales</taxon>
        <taxon>Micromonosporaceae</taxon>
        <taxon>Actinoplanes</taxon>
    </lineage>
</organism>
<accession>A0A316EPG6</accession>
<dbReference type="OrthoDB" id="3298224at2"/>
<evidence type="ECO:0000313" key="2">
    <source>
        <dbReference type="Proteomes" id="UP000245697"/>
    </source>
</evidence>
<proteinExistence type="predicted"/>
<sequence>MTVSDLVIEPQVHTHGGVTPEAREYAREKITAAVQHASAPVLRVRLTLDAAAPGHRVDVQADVNGVGVHVHAVGSTMQEAIDLVQERLRSRLRHLRRRPTHGPRPRPA</sequence>
<dbReference type="AlphaFoldDB" id="A0A316EPG6"/>
<evidence type="ECO:0000313" key="1">
    <source>
        <dbReference type="EMBL" id="PWK32006.1"/>
    </source>
</evidence>
<protein>
    <submittedName>
        <fullName evidence="1">Ribosomal subunit interface protein</fullName>
    </submittedName>
</protein>
<dbReference type="SUPFAM" id="SSF69754">
    <property type="entry name" value="Ribosome binding protein Y (YfiA homologue)"/>
    <property type="match status" value="1"/>
</dbReference>
<keyword evidence="2" id="KW-1185">Reference proteome</keyword>
<dbReference type="RefSeq" id="WP_158319522.1">
    <property type="nucleotide sequence ID" value="NZ_BONA01000085.1"/>
</dbReference>
<dbReference type="Gene3D" id="3.30.160.100">
    <property type="entry name" value="Ribosome hibernation promotion factor-like"/>
    <property type="match status" value="1"/>
</dbReference>
<name>A0A316EPG6_9ACTN</name>
<dbReference type="EMBL" id="QGGR01000031">
    <property type="protein sequence ID" value="PWK32006.1"/>
    <property type="molecule type" value="Genomic_DNA"/>
</dbReference>